<evidence type="ECO:0000313" key="2">
    <source>
        <dbReference type="Proteomes" id="UP000322144"/>
    </source>
</evidence>
<dbReference type="EMBL" id="MN103543">
    <property type="protein sequence ID" value="QEM42056.1"/>
    <property type="molecule type" value="Genomic_DNA"/>
</dbReference>
<keyword evidence="2" id="KW-1185">Reference proteome</keyword>
<dbReference type="Proteomes" id="UP000322144">
    <property type="component" value="Segment"/>
</dbReference>
<sequence length="140" mass="16375">MTELDEKIKKLLDWSWRVEIEPRHYNGKATLTQMLCGRSCYYGSFIDANKLLVSDEDQKTMFESAKATKQFVSLSIELTYKEPKKYSWEKQTYRTKTLCIWADTISKAVQIAYLYLDEHTTNETHDNGQSVYKVVKLPGE</sequence>
<dbReference type="GeneID" id="77937077"/>
<dbReference type="RefSeq" id="YP_010661067.1">
    <property type="nucleotide sequence ID" value="NC_070882.1"/>
</dbReference>
<reference evidence="1 2" key="1">
    <citation type="submission" date="2019-06" db="EMBL/GenBank/DDBJ databases">
        <title>A distant relative of Phikzvirus genus phages from a therapeutic phage collection.</title>
        <authorList>
            <person name="Hejnowicz M.S."/>
            <person name="Dabrowski K."/>
            <person name="Gawor J."/>
            <person name="Weber-Dabrowska B."/>
            <person name="Gromadka R."/>
            <person name="Lobocka M.B."/>
        </authorList>
    </citation>
    <scope>NUCLEOTIDE SEQUENCE [LARGE SCALE GENOMIC DNA]</scope>
</reference>
<protein>
    <submittedName>
        <fullName evidence="1">Uncharacterized protein</fullName>
    </submittedName>
</protein>
<evidence type="ECO:0000313" key="1">
    <source>
        <dbReference type="EMBL" id="QEM42056.1"/>
    </source>
</evidence>
<proteinExistence type="predicted"/>
<name>A0A5C1K7X3_9CAUD</name>
<dbReference type="KEGG" id="vg:77937077"/>
<accession>A0A5C1K7X3</accession>
<organism evidence="1 2">
    <name type="scientific">Pseudomonas phage vB_PaeM_PS119XW</name>
    <dbReference type="NCBI Taxonomy" id="2601632"/>
    <lineage>
        <taxon>Viruses</taxon>
        <taxon>Duplodnaviria</taxon>
        <taxon>Heunggongvirae</taxon>
        <taxon>Uroviricota</taxon>
        <taxon>Caudoviricetes</taxon>
        <taxon>Chimalliviridae</taxon>
        <taxon>Pawinskivirus</taxon>
        <taxon>Pawinskivirus PS119XW</taxon>
    </lineage>
</organism>